<proteinExistence type="predicted"/>
<dbReference type="EMBL" id="MJMN01000009">
    <property type="protein sequence ID" value="OMG89760.1"/>
    <property type="molecule type" value="Genomic_DNA"/>
</dbReference>
<sequence>MNFGGTPAILTVGGEYEPGSQPPTTNGYMDMEEWWRVQRKAGLRQVECGRCGRWKFPQELSGVIDKSTAYKRDGTPVPIESPVCNGCHPTQHTDGGADE</sequence>
<accession>A0A1R1JWL1</accession>
<name>A0A1R1JWL1_ALCXX</name>
<evidence type="ECO:0000313" key="2">
    <source>
        <dbReference type="EMBL" id="OMG89760.1"/>
    </source>
</evidence>
<evidence type="ECO:0000256" key="1">
    <source>
        <dbReference type="SAM" id="MobiDB-lite"/>
    </source>
</evidence>
<dbReference type="Proteomes" id="UP000187251">
    <property type="component" value="Unassembled WGS sequence"/>
</dbReference>
<comment type="caution">
    <text evidence="2">The sequence shown here is derived from an EMBL/GenBank/DDBJ whole genome shotgun (WGS) entry which is preliminary data.</text>
</comment>
<organism evidence="2 3">
    <name type="scientific">Alcaligenes xylosoxydans xylosoxydans</name>
    <name type="common">Achromobacter xylosoxidans</name>
    <dbReference type="NCBI Taxonomy" id="85698"/>
    <lineage>
        <taxon>Bacteria</taxon>
        <taxon>Pseudomonadati</taxon>
        <taxon>Pseudomonadota</taxon>
        <taxon>Betaproteobacteria</taxon>
        <taxon>Burkholderiales</taxon>
        <taxon>Alcaligenaceae</taxon>
        <taxon>Achromobacter</taxon>
    </lineage>
</organism>
<reference evidence="2 3" key="1">
    <citation type="submission" date="2016-09" db="EMBL/GenBank/DDBJ databases">
        <title>Phylogenomics of Achromobacter.</title>
        <authorList>
            <person name="Jeukens J."/>
            <person name="Freschi L."/>
            <person name="Vincent A.T."/>
            <person name="Emond-Rheault J.-G."/>
            <person name="Kukavica-Ibrulj I."/>
            <person name="Charette S.J."/>
            <person name="Levesque R.C."/>
        </authorList>
    </citation>
    <scope>NUCLEOTIDE SEQUENCE [LARGE SCALE GENOMIC DNA]</scope>
    <source>
        <strain evidence="2 3">AUS488</strain>
    </source>
</reference>
<gene>
    <name evidence="2" type="ORF">BIZ92_23395</name>
</gene>
<protein>
    <submittedName>
        <fullName evidence="2">Uncharacterized protein</fullName>
    </submittedName>
</protein>
<feature type="region of interest" description="Disordered" evidence="1">
    <location>
        <begin position="1"/>
        <end position="28"/>
    </location>
</feature>
<evidence type="ECO:0000313" key="3">
    <source>
        <dbReference type="Proteomes" id="UP000187251"/>
    </source>
</evidence>
<dbReference type="AlphaFoldDB" id="A0A1R1JWL1"/>